<proteinExistence type="predicted"/>
<dbReference type="AlphaFoldDB" id="A0A060SWJ1"/>
<reference evidence="2" key="2">
    <citation type="submission" date="2014-06" db="EMBL/GenBank/DDBJ databases">
        <title>The complete genome of Blastobotrys (Arxula) adeninivorans LS3 - a yeast of biotechnological interest.</title>
        <authorList>
            <person name="Kunze G."/>
            <person name="Gaillardin C."/>
            <person name="Czernicka M."/>
            <person name="Durrens P."/>
            <person name="Martin T."/>
            <person name="Boer E."/>
            <person name="Gabaldon T."/>
            <person name="Cruz J."/>
            <person name="Talla E."/>
            <person name="Marck C."/>
            <person name="Goffeau A."/>
            <person name="Barbe V."/>
            <person name="Baret P."/>
            <person name="Baronian K."/>
            <person name="Beier S."/>
            <person name="Bleykasten C."/>
            <person name="Bode R."/>
            <person name="Casaregola S."/>
            <person name="Despons L."/>
            <person name="Fairhead C."/>
            <person name="Giersberg M."/>
            <person name="Gierski P."/>
            <person name="Hahnel U."/>
            <person name="Hartmann A."/>
            <person name="Jankowska D."/>
            <person name="Jubin C."/>
            <person name="Jung P."/>
            <person name="Lafontaine I."/>
            <person name="Leh-Louis V."/>
            <person name="Lemaire M."/>
            <person name="Marcet-Houben M."/>
            <person name="Mascher M."/>
            <person name="Morel G."/>
            <person name="Richard G.-F."/>
            <person name="Riechen J."/>
            <person name="Sacerdot C."/>
            <person name="Sarkar A."/>
            <person name="Savel G."/>
            <person name="Schacherer J."/>
            <person name="Sherman D."/>
            <person name="Straub M.-L."/>
            <person name="Stein N."/>
            <person name="Thierry A."/>
            <person name="Trautwein-Schult A."/>
            <person name="Westhof E."/>
            <person name="Worch S."/>
            <person name="Dujon B."/>
            <person name="Souciet J.-L."/>
            <person name="Wincker P."/>
            <person name="Scholz U."/>
            <person name="Neuveglise N."/>
        </authorList>
    </citation>
    <scope>NUCLEOTIDE SEQUENCE</scope>
    <source>
        <strain evidence="2">LS3</strain>
    </source>
</reference>
<evidence type="ECO:0000313" key="2">
    <source>
        <dbReference type="EMBL" id="CDP33255.1"/>
    </source>
</evidence>
<dbReference type="EMBL" id="HG937691">
    <property type="protein sequence ID" value="CDP33255.1"/>
    <property type="molecule type" value="Genomic_DNA"/>
</dbReference>
<sequence length="172" mass="19097">MELCAVETPTSLLIDGVCVPEFSLRRALLYGFYSIPKPVRRGVASLIRWSIEYFHHCVELSYWLTKDLISAGLNGARFVTIVPIAWSWAVFVHVFEHFFKPVMYFVIFASLIGAAAGVVGATAVVIVKALFPDPPPDQHNVDGQGIGDVESMEQAWKRLKKTVVDEVTNVTS</sequence>
<keyword evidence="1" id="KW-0812">Transmembrane</keyword>
<name>A0A060SWJ1_BLAAD</name>
<keyword evidence="1" id="KW-0472">Membrane</keyword>
<feature type="transmembrane region" description="Helical" evidence="1">
    <location>
        <begin position="75"/>
        <end position="95"/>
    </location>
</feature>
<keyword evidence="1" id="KW-1133">Transmembrane helix</keyword>
<accession>A0A060SWJ1</accession>
<feature type="transmembrane region" description="Helical" evidence="1">
    <location>
        <begin position="102"/>
        <end position="127"/>
    </location>
</feature>
<evidence type="ECO:0000256" key="1">
    <source>
        <dbReference type="SAM" id="Phobius"/>
    </source>
</evidence>
<reference evidence="2" key="1">
    <citation type="submission" date="2014-02" db="EMBL/GenBank/DDBJ databases">
        <authorList>
            <person name="Genoscope - CEA"/>
        </authorList>
    </citation>
    <scope>NUCLEOTIDE SEQUENCE</scope>
    <source>
        <strain evidence="2">LS3</strain>
    </source>
</reference>
<protein>
    <submittedName>
        <fullName evidence="2">ARAD1A05324p</fullName>
    </submittedName>
</protein>
<gene>
    <name evidence="2" type="ORF">GNLVRS02_ARAD1A05324g</name>
</gene>
<organism evidence="2">
    <name type="scientific">Blastobotrys adeninivorans</name>
    <name type="common">Yeast</name>
    <name type="synonym">Arxula adeninivorans</name>
    <dbReference type="NCBI Taxonomy" id="409370"/>
    <lineage>
        <taxon>Eukaryota</taxon>
        <taxon>Fungi</taxon>
        <taxon>Dikarya</taxon>
        <taxon>Ascomycota</taxon>
        <taxon>Saccharomycotina</taxon>
        <taxon>Dipodascomycetes</taxon>
        <taxon>Dipodascales</taxon>
        <taxon>Trichomonascaceae</taxon>
        <taxon>Blastobotrys</taxon>
    </lineage>
</organism>